<reference evidence="13" key="1">
    <citation type="journal article" date="2017" name="Biotechnol. Biofuels">
        <title>Evaluation of environmental bacterial communities as a factor affecting the growth of duckweed Lemna minor.</title>
        <authorList>
            <person name="Ishizawa H."/>
            <person name="Kuroda M."/>
            <person name="Morikawa M."/>
            <person name="Ike M."/>
        </authorList>
    </citation>
    <scope>NUCLEOTIDE SEQUENCE [LARGE SCALE GENOMIC DNA]</scope>
    <source>
        <strain evidence="13">M6</strain>
    </source>
</reference>
<keyword evidence="5 10" id="KW-0547">Nucleotide-binding</keyword>
<comment type="catalytic activity">
    <reaction evidence="10">
        <text>thymidine + ATP = dTMP + ADP + H(+)</text>
        <dbReference type="Rhea" id="RHEA:19129"/>
        <dbReference type="ChEBI" id="CHEBI:15378"/>
        <dbReference type="ChEBI" id="CHEBI:17748"/>
        <dbReference type="ChEBI" id="CHEBI:30616"/>
        <dbReference type="ChEBI" id="CHEBI:63528"/>
        <dbReference type="ChEBI" id="CHEBI:456216"/>
        <dbReference type="EC" id="2.7.1.21"/>
    </reaction>
</comment>
<dbReference type="Gene3D" id="3.30.60.20">
    <property type="match status" value="1"/>
</dbReference>
<evidence type="ECO:0000256" key="8">
    <source>
        <dbReference type="PIRSR" id="PIRSR035805-1"/>
    </source>
</evidence>
<dbReference type="SUPFAM" id="SSF57716">
    <property type="entry name" value="Glucocorticoid receptor-like (DNA-binding domain)"/>
    <property type="match status" value="1"/>
</dbReference>
<evidence type="ECO:0000256" key="7">
    <source>
        <dbReference type="ARBA" id="ARBA00022840"/>
    </source>
</evidence>
<dbReference type="Gene3D" id="3.40.50.300">
    <property type="entry name" value="P-loop containing nucleotide triphosphate hydrolases"/>
    <property type="match status" value="1"/>
</dbReference>
<organism evidence="12 13">
    <name type="scientific">Asticcacaulis excentricus</name>
    <dbReference type="NCBI Taxonomy" id="78587"/>
    <lineage>
        <taxon>Bacteria</taxon>
        <taxon>Pseudomonadati</taxon>
        <taxon>Pseudomonadota</taxon>
        <taxon>Alphaproteobacteria</taxon>
        <taxon>Caulobacterales</taxon>
        <taxon>Caulobacteraceae</taxon>
        <taxon>Asticcacaulis</taxon>
    </lineage>
</organism>
<dbReference type="PANTHER" id="PTHR11441">
    <property type="entry name" value="THYMIDINE KINASE"/>
    <property type="match status" value="1"/>
</dbReference>
<sequence length="200" mass="22522">MYGRLTVICGPMFAGKTTELLKRILWARNGEGKDVLVVKTAFDVRYSRTEVITHDGLAAEAVVLHAFSDIEPRFREAHLVCFDEVQFFQDMDRDVVEVVKCLLESGTDVVAAGLDTNWKGEAFAVTGLLMAMADEVVKLRSHCAVCGQPAHKTFKKVEDEAEIQLGHNDIYEPRCNRHWFSELQQIARREALITPNKAEV</sequence>
<accession>A0A3G9G8B4</accession>
<keyword evidence="3 10" id="KW-0237">DNA synthesis</keyword>
<gene>
    <name evidence="12" type="ORF">EM6_1942</name>
</gene>
<proteinExistence type="inferred from homology"/>
<dbReference type="SUPFAM" id="SSF52540">
    <property type="entry name" value="P-loop containing nucleoside triphosphate hydrolases"/>
    <property type="match status" value="1"/>
</dbReference>
<evidence type="ECO:0000256" key="11">
    <source>
        <dbReference type="RuleBase" id="RU004165"/>
    </source>
</evidence>
<dbReference type="Pfam" id="PF00265">
    <property type="entry name" value="TK"/>
    <property type="match status" value="1"/>
</dbReference>
<dbReference type="GO" id="GO:0071897">
    <property type="term" value="P:DNA biosynthetic process"/>
    <property type="evidence" value="ECO:0007669"/>
    <property type="project" value="UniProtKB-KW"/>
</dbReference>
<evidence type="ECO:0000256" key="10">
    <source>
        <dbReference type="RuleBase" id="RU000544"/>
    </source>
</evidence>
<feature type="binding site" evidence="9">
    <location>
        <begin position="163"/>
        <end position="166"/>
    </location>
    <ligand>
        <name>substrate</name>
    </ligand>
</feature>
<dbReference type="GO" id="GO:0004797">
    <property type="term" value="F:thymidine kinase activity"/>
    <property type="evidence" value="ECO:0007669"/>
    <property type="project" value="UniProtKB-EC"/>
</dbReference>
<evidence type="ECO:0000256" key="9">
    <source>
        <dbReference type="PIRSR" id="PIRSR035805-2"/>
    </source>
</evidence>
<protein>
    <recommendedName>
        <fullName evidence="2 10">Thymidine kinase</fullName>
        <ecNumber evidence="2 10">2.7.1.21</ecNumber>
    </recommendedName>
</protein>
<dbReference type="InterPro" id="IPR027417">
    <property type="entry name" value="P-loop_NTPase"/>
</dbReference>
<evidence type="ECO:0000313" key="13">
    <source>
        <dbReference type="Proteomes" id="UP000278756"/>
    </source>
</evidence>
<keyword evidence="6 10" id="KW-0418">Kinase</keyword>
<evidence type="ECO:0000256" key="5">
    <source>
        <dbReference type="ARBA" id="ARBA00022741"/>
    </source>
</evidence>
<evidence type="ECO:0000256" key="6">
    <source>
        <dbReference type="ARBA" id="ARBA00022777"/>
    </source>
</evidence>
<evidence type="ECO:0000256" key="4">
    <source>
        <dbReference type="ARBA" id="ARBA00022679"/>
    </source>
</evidence>
<dbReference type="PANTHER" id="PTHR11441:SF0">
    <property type="entry name" value="THYMIDINE KINASE, CYTOSOLIC"/>
    <property type="match status" value="1"/>
</dbReference>
<dbReference type="Proteomes" id="UP000278756">
    <property type="component" value="Chromosome 1"/>
</dbReference>
<dbReference type="InterPro" id="IPR001267">
    <property type="entry name" value="Thymidine_kinase"/>
</dbReference>
<keyword evidence="7 10" id="KW-0067">ATP-binding</keyword>
<evidence type="ECO:0000256" key="1">
    <source>
        <dbReference type="ARBA" id="ARBA00007587"/>
    </source>
</evidence>
<dbReference type="EMBL" id="AP018827">
    <property type="protein sequence ID" value="BBF81344.1"/>
    <property type="molecule type" value="Genomic_DNA"/>
</dbReference>
<keyword evidence="4 10" id="KW-0808">Transferase</keyword>
<dbReference type="OrthoDB" id="9781579at2"/>
<comment type="similarity">
    <text evidence="1 11">Belongs to the thymidine kinase family.</text>
</comment>
<dbReference type="EC" id="2.7.1.21" evidence="2 10"/>
<dbReference type="InterPro" id="IPR020633">
    <property type="entry name" value="Thymidine_kinase_CS"/>
</dbReference>
<evidence type="ECO:0000313" key="12">
    <source>
        <dbReference type="EMBL" id="BBF81344.1"/>
    </source>
</evidence>
<evidence type="ECO:0000256" key="2">
    <source>
        <dbReference type="ARBA" id="ARBA00012118"/>
    </source>
</evidence>
<dbReference type="AlphaFoldDB" id="A0A3G9G8B4"/>
<evidence type="ECO:0000256" key="3">
    <source>
        <dbReference type="ARBA" id="ARBA00022634"/>
    </source>
</evidence>
<dbReference type="GO" id="GO:0005524">
    <property type="term" value="F:ATP binding"/>
    <property type="evidence" value="ECO:0007669"/>
    <property type="project" value="UniProtKB-KW"/>
</dbReference>
<dbReference type="PIRSF" id="PIRSF035805">
    <property type="entry name" value="TK_cell"/>
    <property type="match status" value="1"/>
</dbReference>
<dbReference type="GO" id="GO:0046104">
    <property type="term" value="P:thymidine metabolic process"/>
    <property type="evidence" value="ECO:0007669"/>
    <property type="project" value="TreeGrafter"/>
</dbReference>
<reference evidence="13" key="2">
    <citation type="journal article" date="2017" name="Plant Physiol. Biochem.">
        <title>Differential oxidative and antioxidative response of duckweed Lemna minor toward plant growth promoting/inhibiting bacteria.</title>
        <authorList>
            <person name="Ishizawa H."/>
            <person name="Kuroda M."/>
            <person name="Morikawa M."/>
            <person name="Ike M."/>
        </authorList>
    </citation>
    <scope>NUCLEOTIDE SEQUENCE [LARGE SCALE GENOMIC DNA]</scope>
    <source>
        <strain evidence="13">M6</strain>
    </source>
</reference>
<feature type="binding site" evidence="9">
    <location>
        <position position="171"/>
    </location>
    <ligand>
        <name>substrate</name>
    </ligand>
</feature>
<feature type="active site" description="Proton acceptor" evidence="8">
    <location>
        <position position="84"/>
    </location>
</feature>
<name>A0A3G9G8B4_9CAUL</name>
<dbReference type="RefSeq" id="WP_126422369.1">
    <property type="nucleotide sequence ID" value="NZ_AP018827.1"/>
</dbReference>
<dbReference type="PROSITE" id="PS00603">
    <property type="entry name" value="TK_CELLULAR_TYPE"/>
    <property type="match status" value="1"/>
</dbReference>